<sequence length="466" mass="51193">MHPPPFLFSSPLSISLFSRNQLSSPLALSGSCSAPVFPSYPSSPPCLRSSSSPSSFLPLLLPLFLQSLLSSSLRSLPSSSLFLLPPLFSSYPLLAPPLPLPLPLFLLTFSQPTLSSILLSLYLMCTVLSPPFLLSLCPPLLSLLCASSPPFLAPRRPTLPSFLPLCPFSHRHDLAFYHTRLPLLGTTLSLSLPLSSFIAPVSCISLITPLTPFLLASSSVSPLPSPHRWNYAHPSPSHTLLLLSFVFLPRNLLPSLSAGLSFHIPFSYFLLLLPPHLMPLPLDLPACSPKLFTPSHPFPSLDTSPYFSTLSSYTILHSSISCTFSLVPSSHLTCFLFSPLQYFPPSFPFLSPLRVLLSSSLFLYSPLSCRTPLLFTCPPNSCSSPLLHAPSALLLSSLLDDSRSLLFLACFPLRLAFTLLYLYRDTVPLKRYFSRLSYFQTFNLLVPLLSHPHRHQRSSSLSSSLT</sequence>
<name>A0A423T2R7_PENVA</name>
<dbReference type="AlphaFoldDB" id="A0A423T2R7"/>
<evidence type="ECO:0000313" key="1">
    <source>
        <dbReference type="EMBL" id="ROT70780.1"/>
    </source>
</evidence>
<organism evidence="1 2">
    <name type="scientific">Penaeus vannamei</name>
    <name type="common">Whiteleg shrimp</name>
    <name type="synonym">Litopenaeus vannamei</name>
    <dbReference type="NCBI Taxonomy" id="6689"/>
    <lineage>
        <taxon>Eukaryota</taxon>
        <taxon>Metazoa</taxon>
        <taxon>Ecdysozoa</taxon>
        <taxon>Arthropoda</taxon>
        <taxon>Crustacea</taxon>
        <taxon>Multicrustacea</taxon>
        <taxon>Malacostraca</taxon>
        <taxon>Eumalacostraca</taxon>
        <taxon>Eucarida</taxon>
        <taxon>Decapoda</taxon>
        <taxon>Dendrobranchiata</taxon>
        <taxon>Penaeoidea</taxon>
        <taxon>Penaeidae</taxon>
        <taxon>Penaeus</taxon>
    </lineage>
</organism>
<proteinExistence type="predicted"/>
<comment type="caution">
    <text evidence="1">The sequence shown here is derived from an EMBL/GenBank/DDBJ whole genome shotgun (WGS) entry which is preliminary data.</text>
</comment>
<accession>A0A423T2R7</accession>
<keyword evidence="2" id="KW-1185">Reference proteome</keyword>
<gene>
    <name evidence="1" type="ORF">C7M84_010922</name>
</gene>
<dbReference type="Proteomes" id="UP000283509">
    <property type="component" value="Unassembled WGS sequence"/>
</dbReference>
<reference evidence="1 2" key="1">
    <citation type="submission" date="2018-04" db="EMBL/GenBank/DDBJ databases">
        <authorList>
            <person name="Zhang X."/>
            <person name="Yuan J."/>
            <person name="Li F."/>
            <person name="Xiang J."/>
        </authorList>
    </citation>
    <scope>NUCLEOTIDE SEQUENCE [LARGE SCALE GENOMIC DNA]</scope>
    <source>
        <tissue evidence="1">Muscle</tissue>
    </source>
</reference>
<dbReference type="EMBL" id="QCYY01002385">
    <property type="protein sequence ID" value="ROT70780.1"/>
    <property type="molecule type" value="Genomic_DNA"/>
</dbReference>
<evidence type="ECO:0000313" key="2">
    <source>
        <dbReference type="Proteomes" id="UP000283509"/>
    </source>
</evidence>
<reference evidence="1 2" key="2">
    <citation type="submission" date="2019-01" db="EMBL/GenBank/DDBJ databases">
        <title>The decoding of complex shrimp genome reveals the adaptation for benthos swimmer, frequently molting mechanism and breeding impact on genome.</title>
        <authorList>
            <person name="Sun Y."/>
            <person name="Gao Y."/>
            <person name="Yu Y."/>
        </authorList>
    </citation>
    <scope>NUCLEOTIDE SEQUENCE [LARGE SCALE GENOMIC DNA]</scope>
    <source>
        <tissue evidence="1">Muscle</tissue>
    </source>
</reference>
<protein>
    <submittedName>
        <fullName evidence="1">Uncharacterized protein</fullName>
    </submittedName>
</protein>